<dbReference type="GO" id="GO:0010150">
    <property type="term" value="P:leaf senescence"/>
    <property type="evidence" value="ECO:0007669"/>
    <property type="project" value="UniProtKB-ARBA"/>
</dbReference>
<dbReference type="PANTHER" id="PTHR33083">
    <property type="entry name" value="EXPRESSED PROTEIN"/>
    <property type="match status" value="1"/>
</dbReference>
<gene>
    <name evidence="3" type="ORF">CDL12_17786</name>
</gene>
<evidence type="ECO:0000256" key="1">
    <source>
        <dbReference type="ARBA" id="ARBA00034773"/>
    </source>
</evidence>
<feature type="compositionally biased region" description="Acidic residues" evidence="2">
    <location>
        <begin position="107"/>
        <end position="116"/>
    </location>
</feature>
<dbReference type="Pfam" id="PF04520">
    <property type="entry name" value="Senescence_reg"/>
    <property type="match status" value="1"/>
</dbReference>
<feature type="region of interest" description="Disordered" evidence="2">
    <location>
        <begin position="15"/>
        <end position="135"/>
    </location>
</feature>
<evidence type="ECO:0000256" key="2">
    <source>
        <dbReference type="SAM" id="MobiDB-lite"/>
    </source>
</evidence>
<comment type="caution">
    <text evidence="3">The sequence shown here is derived from an EMBL/GenBank/DDBJ whole genome shotgun (WGS) entry which is preliminary data.</text>
</comment>
<evidence type="ECO:0000313" key="3">
    <source>
        <dbReference type="EMBL" id="PIN09630.1"/>
    </source>
</evidence>
<dbReference type="OrthoDB" id="1917735at2759"/>
<dbReference type="EMBL" id="NKXS01003489">
    <property type="protein sequence ID" value="PIN09630.1"/>
    <property type="molecule type" value="Genomic_DNA"/>
</dbReference>
<proteinExistence type="inferred from homology"/>
<sequence length="181" mass="20415">MESEDLQEEELWAMVKPREGSTSNSKMRKKFVSVPSSPSWPSAWRFNASPRSIPIATADGRGNQDYSGAKWVARGQSSAPVDVPDWSKILKKRSKKNLWDDACDSHDNDDDDDDEVENGHHDDVDDDDDDEMVPPHEYLARRLASTQISSFSMFEGVGRTLKGRDLSRLRNAILTKTGFIE</sequence>
<dbReference type="PANTHER" id="PTHR33083:SF103">
    <property type="entry name" value="SENESCENCE REGULATOR"/>
    <property type="match status" value="1"/>
</dbReference>
<feature type="compositionally biased region" description="Low complexity" evidence="2">
    <location>
        <begin position="32"/>
        <end position="42"/>
    </location>
</feature>
<organism evidence="3 4">
    <name type="scientific">Handroanthus impetiginosus</name>
    <dbReference type="NCBI Taxonomy" id="429701"/>
    <lineage>
        <taxon>Eukaryota</taxon>
        <taxon>Viridiplantae</taxon>
        <taxon>Streptophyta</taxon>
        <taxon>Embryophyta</taxon>
        <taxon>Tracheophyta</taxon>
        <taxon>Spermatophyta</taxon>
        <taxon>Magnoliopsida</taxon>
        <taxon>eudicotyledons</taxon>
        <taxon>Gunneridae</taxon>
        <taxon>Pentapetalae</taxon>
        <taxon>asterids</taxon>
        <taxon>lamiids</taxon>
        <taxon>Lamiales</taxon>
        <taxon>Bignoniaceae</taxon>
        <taxon>Crescentiina</taxon>
        <taxon>Tabebuia alliance</taxon>
        <taxon>Handroanthus</taxon>
    </lineage>
</organism>
<dbReference type="STRING" id="429701.A0A2G9GX93"/>
<reference evidence="4" key="1">
    <citation type="journal article" date="2018" name="Gigascience">
        <title>Genome assembly of the Pink Ipe (Handroanthus impetiginosus, Bignoniaceae), a highly valued, ecologically keystone Neotropical timber forest tree.</title>
        <authorList>
            <person name="Silva-Junior O.B."/>
            <person name="Grattapaglia D."/>
            <person name="Novaes E."/>
            <person name="Collevatti R.G."/>
        </authorList>
    </citation>
    <scope>NUCLEOTIDE SEQUENCE [LARGE SCALE GENOMIC DNA]</scope>
    <source>
        <strain evidence="4">cv. UFG-1</strain>
    </source>
</reference>
<accession>A0A2G9GX93</accession>
<dbReference type="Proteomes" id="UP000231279">
    <property type="component" value="Unassembled WGS sequence"/>
</dbReference>
<dbReference type="InterPro" id="IPR007608">
    <property type="entry name" value="Senescence_reg_S40"/>
</dbReference>
<name>A0A2G9GX93_9LAMI</name>
<evidence type="ECO:0008006" key="5">
    <source>
        <dbReference type="Google" id="ProtNLM"/>
    </source>
</evidence>
<dbReference type="AlphaFoldDB" id="A0A2G9GX93"/>
<comment type="similarity">
    <text evidence="1">Belongs to the senescence regulator S40 family.</text>
</comment>
<evidence type="ECO:0000313" key="4">
    <source>
        <dbReference type="Proteomes" id="UP000231279"/>
    </source>
</evidence>
<feature type="compositionally biased region" description="Basic and acidic residues" evidence="2">
    <location>
        <begin position="97"/>
        <end position="106"/>
    </location>
</feature>
<protein>
    <recommendedName>
        <fullName evidence="5">Senescence regulator S40</fullName>
    </recommendedName>
</protein>
<keyword evidence="4" id="KW-1185">Reference proteome</keyword>